<keyword evidence="4 6" id="KW-1133">Transmembrane helix</keyword>
<name>A0A7S3QJH7_9STRA</name>
<evidence type="ECO:0000256" key="6">
    <source>
        <dbReference type="SAM" id="Phobius"/>
    </source>
</evidence>
<dbReference type="EMBL" id="HBIO01031785">
    <property type="protein sequence ID" value="CAE0479522.1"/>
    <property type="molecule type" value="Transcribed_RNA"/>
</dbReference>
<proteinExistence type="predicted"/>
<feature type="transmembrane region" description="Helical" evidence="6">
    <location>
        <begin position="278"/>
        <end position="298"/>
    </location>
</feature>
<feature type="signal peptide" evidence="7">
    <location>
        <begin position="1"/>
        <end position="16"/>
    </location>
</feature>
<accession>A0A7S3QJH7</accession>
<dbReference type="SUPFAM" id="SSF103481">
    <property type="entry name" value="Multidrug resistance efflux transporter EmrE"/>
    <property type="match status" value="1"/>
</dbReference>
<evidence type="ECO:0000256" key="7">
    <source>
        <dbReference type="SAM" id="SignalP"/>
    </source>
</evidence>
<evidence type="ECO:0000256" key="5">
    <source>
        <dbReference type="ARBA" id="ARBA00023136"/>
    </source>
</evidence>
<evidence type="ECO:0000313" key="9">
    <source>
        <dbReference type="EMBL" id="CAE0479522.1"/>
    </source>
</evidence>
<gene>
    <name evidence="9" type="ORF">CDEB00056_LOCUS24376</name>
</gene>
<keyword evidence="3 6" id="KW-0812">Transmembrane</keyword>
<dbReference type="InterPro" id="IPR051258">
    <property type="entry name" value="Diverse_Substrate_Transporter"/>
</dbReference>
<dbReference type="Pfam" id="PF00892">
    <property type="entry name" value="EamA"/>
    <property type="match status" value="1"/>
</dbReference>
<keyword evidence="2" id="KW-1003">Cell membrane</keyword>
<evidence type="ECO:0000256" key="1">
    <source>
        <dbReference type="ARBA" id="ARBA00004651"/>
    </source>
</evidence>
<feature type="chain" id="PRO_5030907183" description="EamA domain-containing protein" evidence="7">
    <location>
        <begin position="17"/>
        <end position="501"/>
    </location>
</feature>
<evidence type="ECO:0000259" key="8">
    <source>
        <dbReference type="Pfam" id="PF00892"/>
    </source>
</evidence>
<feature type="transmembrane region" description="Helical" evidence="6">
    <location>
        <begin position="419"/>
        <end position="439"/>
    </location>
</feature>
<evidence type="ECO:0000256" key="3">
    <source>
        <dbReference type="ARBA" id="ARBA00022692"/>
    </source>
</evidence>
<dbReference type="InterPro" id="IPR037185">
    <property type="entry name" value="EmrE-like"/>
</dbReference>
<keyword evidence="7" id="KW-0732">Signal</keyword>
<reference evidence="9" key="1">
    <citation type="submission" date="2021-01" db="EMBL/GenBank/DDBJ databases">
        <authorList>
            <person name="Corre E."/>
            <person name="Pelletier E."/>
            <person name="Niang G."/>
            <person name="Scheremetjew M."/>
            <person name="Finn R."/>
            <person name="Kale V."/>
            <person name="Holt S."/>
            <person name="Cochrane G."/>
            <person name="Meng A."/>
            <person name="Brown T."/>
            <person name="Cohen L."/>
        </authorList>
    </citation>
    <scope>NUCLEOTIDE SEQUENCE</scope>
    <source>
        <strain evidence="9">MM31A-1</strain>
    </source>
</reference>
<feature type="transmembrane region" description="Helical" evidence="6">
    <location>
        <begin position="340"/>
        <end position="360"/>
    </location>
</feature>
<protein>
    <recommendedName>
        <fullName evidence="8">EamA domain-containing protein</fullName>
    </recommendedName>
</protein>
<dbReference type="InterPro" id="IPR000620">
    <property type="entry name" value="EamA_dom"/>
</dbReference>
<evidence type="ECO:0000256" key="4">
    <source>
        <dbReference type="ARBA" id="ARBA00022989"/>
    </source>
</evidence>
<evidence type="ECO:0000256" key="2">
    <source>
        <dbReference type="ARBA" id="ARBA00022475"/>
    </source>
</evidence>
<comment type="subcellular location">
    <subcellularLocation>
        <location evidence="1">Cell membrane</location>
        <topology evidence="1">Multi-pass membrane protein</topology>
    </subcellularLocation>
</comment>
<dbReference type="PANTHER" id="PTHR42920:SF5">
    <property type="entry name" value="EAMA DOMAIN-CONTAINING PROTEIN"/>
    <property type="match status" value="1"/>
</dbReference>
<feature type="transmembrane region" description="Helical" evidence="6">
    <location>
        <begin position="310"/>
        <end position="328"/>
    </location>
</feature>
<feature type="transmembrane region" description="Helical" evidence="6">
    <location>
        <begin position="381"/>
        <end position="399"/>
    </location>
</feature>
<dbReference type="PANTHER" id="PTHR42920">
    <property type="entry name" value="OS03G0707200 PROTEIN-RELATED"/>
    <property type="match status" value="1"/>
</dbReference>
<sequence>MLKTLLIFSIASVASSFSGTVVSVSRQKGLERNRNFVHELSAIPKRKAKQNLFQVRATAFLNGDTKRDKPDSAQSTLDKALDSEALSLELLRQKLEFEALLEQHGQRLDLLKSSSTVNDIGDNNTIEIVSESIKTPVKEEPSSQFTIPTISPAWQARLLLLVSAALYGTNFTFVKMLNECVPVQVGTAMRFSLAALVTLPMMFQQSSKEDTTLDLTSQSQSDSSFTDAYVQSDFGNLQIENFDTAAVSAGAILGGIEVGFWNSIGYLSQAVGLETTPASTSAFVCSLAVVVVPILDYLSGKKLLTRQTIGALFAVAGVGFLELDGFSASGVADMASGGPVLSSGDLFTLVQPLAFGIGFWRMEHYMRKFPTGAMKMTGSQLSTVAVSSIACFLATSGLGELPELSQFMQWMTDPSIMFAVAWTGLITTALTVYMETLALKTLSAAETTMLFSTEPIFGGICASAMLGESFGVGGLAGAAMVLSGCLYSNMGIVKKDEEDLI</sequence>
<keyword evidence="5 6" id="KW-0472">Membrane</keyword>
<feature type="domain" description="EamA" evidence="8">
    <location>
        <begin position="344"/>
        <end position="488"/>
    </location>
</feature>
<dbReference type="GO" id="GO:0005886">
    <property type="term" value="C:plasma membrane"/>
    <property type="evidence" value="ECO:0007669"/>
    <property type="project" value="UniProtKB-SubCell"/>
</dbReference>
<dbReference type="AlphaFoldDB" id="A0A7S3QJH7"/>
<organism evidence="9">
    <name type="scientific">Chaetoceros debilis</name>
    <dbReference type="NCBI Taxonomy" id="122233"/>
    <lineage>
        <taxon>Eukaryota</taxon>
        <taxon>Sar</taxon>
        <taxon>Stramenopiles</taxon>
        <taxon>Ochrophyta</taxon>
        <taxon>Bacillariophyta</taxon>
        <taxon>Coscinodiscophyceae</taxon>
        <taxon>Chaetocerotophycidae</taxon>
        <taxon>Chaetocerotales</taxon>
        <taxon>Chaetocerotaceae</taxon>
        <taxon>Chaetoceros</taxon>
    </lineage>
</organism>